<organism evidence="1 2">
    <name type="scientific">Bilophila wadsworthia (strain 3_1_6)</name>
    <dbReference type="NCBI Taxonomy" id="563192"/>
    <lineage>
        <taxon>Bacteria</taxon>
        <taxon>Pseudomonadati</taxon>
        <taxon>Thermodesulfobacteriota</taxon>
        <taxon>Desulfovibrionia</taxon>
        <taxon>Desulfovibrionales</taxon>
        <taxon>Desulfovibrionaceae</taxon>
        <taxon>Bilophila</taxon>
    </lineage>
</organism>
<dbReference type="HOGENOM" id="CLU_3115089_0_0_7"/>
<reference evidence="1 2" key="2">
    <citation type="submission" date="2013-04" db="EMBL/GenBank/DDBJ databases">
        <title>The Genome Sequence of Bilophila wadsworthia 3_1_6.</title>
        <authorList>
            <consortium name="The Broad Institute Genomics Platform"/>
            <person name="Earl A."/>
            <person name="Ward D."/>
            <person name="Feldgarden M."/>
            <person name="Gevers D."/>
            <person name="Sibley C."/>
            <person name="Strauss J."/>
            <person name="Allen-Vercoe E."/>
            <person name="Walker B."/>
            <person name="Young S."/>
            <person name="Zeng Q."/>
            <person name="Gargeya S."/>
            <person name="Fitzgerald M."/>
            <person name="Haas B."/>
            <person name="Abouelleil A."/>
            <person name="Allen A.W."/>
            <person name="Alvarado L."/>
            <person name="Arachchi H.M."/>
            <person name="Berlin A.M."/>
            <person name="Chapman S.B."/>
            <person name="Gainer-Dewar J."/>
            <person name="Goldberg J."/>
            <person name="Griggs A."/>
            <person name="Gujja S."/>
            <person name="Hansen M."/>
            <person name="Howarth C."/>
            <person name="Imamovic A."/>
            <person name="Ireland A."/>
            <person name="Larimer J."/>
            <person name="McCowan C."/>
            <person name="Murphy C."/>
            <person name="Pearson M."/>
            <person name="Poon T.W."/>
            <person name="Priest M."/>
            <person name="Roberts A."/>
            <person name="Saif S."/>
            <person name="Shea T."/>
            <person name="Sisk P."/>
            <person name="Sykes S."/>
            <person name="Wortman J."/>
            <person name="Nusbaum C."/>
            <person name="Birren B."/>
        </authorList>
    </citation>
    <scope>NUCLEOTIDE SEQUENCE [LARGE SCALE GENOMIC DNA]</scope>
    <source>
        <strain evidence="1 2">3_1_6</strain>
    </source>
</reference>
<comment type="caution">
    <text evidence="1">The sequence shown here is derived from an EMBL/GenBank/DDBJ whole genome shotgun (WGS) entry which is preliminary data.</text>
</comment>
<gene>
    <name evidence="1" type="ORF">HMPREF0179_03310</name>
</gene>
<protein>
    <submittedName>
        <fullName evidence="1">Uncharacterized protein</fullName>
    </submittedName>
</protein>
<dbReference type="EMBL" id="ADCP02000005">
    <property type="protein sequence ID" value="EFV42886.2"/>
    <property type="molecule type" value="Genomic_DNA"/>
</dbReference>
<accession>E5YAT9</accession>
<evidence type="ECO:0000313" key="1">
    <source>
        <dbReference type="EMBL" id="EFV42886.2"/>
    </source>
</evidence>
<evidence type="ECO:0000313" key="2">
    <source>
        <dbReference type="Proteomes" id="UP000006034"/>
    </source>
</evidence>
<dbReference type="Proteomes" id="UP000006034">
    <property type="component" value="Unassembled WGS sequence"/>
</dbReference>
<name>E5YAT9_BILW3</name>
<dbReference type="RefSeq" id="WP_016361096.1">
    <property type="nucleotide sequence ID" value="NZ_KE150241.1"/>
</dbReference>
<dbReference type="GeneID" id="78087885"/>
<reference evidence="1 2" key="1">
    <citation type="submission" date="2010-10" db="EMBL/GenBank/DDBJ databases">
        <authorList>
            <consortium name="The Broad Institute Genome Sequencing Platform"/>
            <person name="Ward D."/>
            <person name="Earl A."/>
            <person name="Feldgarden M."/>
            <person name="Young S.K."/>
            <person name="Gargeya S."/>
            <person name="Zeng Q."/>
            <person name="Alvarado L."/>
            <person name="Berlin A."/>
            <person name="Bochicchio J."/>
            <person name="Chapman S.B."/>
            <person name="Chen Z."/>
            <person name="Freedman E."/>
            <person name="Gellesch M."/>
            <person name="Goldberg J."/>
            <person name="Griggs A."/>
            <person name="Gujja S."/>
            <person name="Heilman E."/>
            <person name="Heiman D."/>
            <person name="Howarth C."/>
            <person name="Mehta T."/>
            <person name="Neiman D."/>
            <person name="Pearson M."/>
            <person name="Roberts A."/>
            <person name="Saif S."/>
            <person name="Shea T."/>
            <person name="Shenoy N."/>
            <person name="Sisk P."/>
            <person name="Stolte C."/>
            <person name="Sykes S."/>
            <person name="White J."/>
            <person name="Yandava C."/>
            <person name="Allen-Vercoe E."/>
            <person name="Sibley C."/>
            <person name="Ambrose C.E."/>
            <person name="Strauss J."/>
            <person name="Daigneault M."/>
            <person name="Haas B."/>
            <person name="Nusbaum C."/>
            <person name="Birren B."/>
        </authorList>
    </citation>
    <scope>NUCLEOTIDE SEQUENCE [LARGE SCALE GENOMIC DNA]</scope>
    <source>
        <strain evidence="1 2">3_1_6</strain>
    </source>
</reference>
<proteinExistence type="predicted"/>
<dbReference type="AlphaFoldDB" id="E5YAT9"/>
<keyword evidence="2" id="KW-1185">Reference proteome</keyword>
<sequence>MLFRMGKKVLIRMPLLPGLNDDPAGLEAAFAMLREEAAQGADIAGVELLP</sequence>